<gene>
    <name evidence="1" type="ORF">UK23_24845</name>
</gene>
<keyword evidence="2" id="KW-1185">Reference proteome</keyword>
<dbReference type="Pfam" id="PF12686">
    <property type="entry name" value="DUF3800"/>
    <property type="match status" value="1"/>
</dbReference>
<evidence type="ECO:0008006" key="3">
    <source>
        <dbReference type="Google" id="ProtNLM"/>
    </source>
</evidence>
<dbReference type="AlphaFoldDB" id="A0A0F0GT95"/>
<comment type="caution">
    <text evidence="1">The sequence shown here is derived from an EMBL/GenBank/DDBJ whole genome shotgun (WGS) entry which is preliminary data.</text>
</comment>
<evidence type="ECO:0000313" key="1">
    <source>
        <dbReference type="EMBL" id="KJK45811.1"/>
    </source>
</evidence>
<name>A0A0F0GT95_LENAE</name>
<accession>A0A0F0GT95</accession>
<dbReference type="OrthoDB" id="5521286at2"/>
<dbReference type="PATRIC" id="fig|68170.10.peg.6220"/>
<dbReference type="EMBL" id="JYJG01000196">
    <property type="protein sequence ID" value="KJK45811.1"/>
    <property type="molecule type" value="Genomic_DNA"/>
</dbReference>
<evidence type="ECO:0000313" key="2">
    <source>
        <dbReference type="Proteomes" id="UP000033393"/>
    </source>
</evidence>
<dbReference type="Proteomes" id="UP000033393">
    <property type="component" value="Unassembled WGS sequence"/>
</dbReference>
<proteinExistence type="predicted"/>
<dbReference type="RefSeq" id="WP_045314027.1">
    <property type="nucleotide sequence ID" value="NZ_JYJG01000196.1"/>
</dbReference>
<dbReference type="eggNOG" id="ENOG502Z9UU">
    <property type="taxonomic scope" value="Bacteria"/>
</dbReference>
<sequence length="226" mass="24990">MEIACDESGSEGEKLVGGVTAVFAHAGVRMSREEAADCVASLRDMIKSPALEYKANHLLRQKNRWVLLWFLGPGGPLTGRARVQLVDKRQFLASRVRAEFGAVSGPLEHYNDLLRARGPRGTLDPLFPAILRAVAQWQSSGDGPVSIVHDQQLSLTDGRIRQLKKLAPRLESLTLVDSQYDARVQVADFLAGIARRVAEEELNGRPDREVIDLLMPFVVGPRMWNA</sequence>
<protein>
    <recommendedName>
        <fullName evidence="3">DUF3800 domain-containing protein</fullName>
    </recommendedName>
</protein>
<organism evidence="1 2">
    <name type="scientific">Lentzea aerocolonigenes</name>
    <name type="common">Lechevalieria aerocolonigenes</name>
    <name type="synonym">Saccharothrix aerocolonigenes</name>
    <dbReference type="NCBI Taxonomy" id="68170"/>
    <lineage>
        <taxon>Bacteria</taxon>
        <taxon>Bacillati</taxon>
        <taxon>Actinomycetota</taxon>
        <taxon>Actinomycetes</taxon>
        <taxon>Pseudonocardiales</taxon>
        <taxon>Pseudonocardiaceae</taxon>
        <taxon>Lentzea</taxon>
    </lineage>
</organism>
<dbReference type="InterPro" id="IPR024524">
    <property type="entry name" value="DUF3800"/>
</dbReference>
<reference evidence="1 2" key="1">
    <citation type="submission" date="2015-02" db="EMBL/GenBank/DDBJ databases">
        <authorList>
            <person name="Ju K.-S."/>
            <person name="Doroghazi J.R."/>
            <person name="Metcalf W."/>
        </authorList>
    </citation>
    <scope>NUCLEOTIDE SEQUENCE [LARGE SCALE GENOMIC DNA]</scope>
    <source>
        <strain evidence="1 2">NRRL B-16140</strain>
    </source>
</reference>
<dbReference type="STRING" id="68170.GCA_000974445_00183"/>